<dbReference type="Proteomes" id="UP000529795">
    <property type="component" value="Unassembled WGS sequence"/>
</dbReference>
<sequence length="223" mass="24445">MTLSIREAVAARRSVRGFLPDPVPLDTLRRIAIEAGRAATGGNLQPWHVDIVTGDALTELKAVMADRVASGGAETPGYAIYPPDLDGPYDERRRAMGELLYNHLGIPREDKAARRDWFARNFQLFGAPAAYFVTVDRRMGPPQWADLGMYLQALMLLAVDVGLATCAQEAWALYPETVAGFLGTPAERLLFCGVAIGLEDPADPANRTRSERAPDHEWLTIRG</sequence>
<keyword evidence="2" id="KW-0288">FMN</keyword>
<keyword evidence="1" id="KW-0285">Flavoprotein</keyword>
<evidence type="ECO:0000256" key="3">
    <source>
        <dbReference type="ARBA" id="ARBA00023002"/>
    </source>
</evidence>
<dbReference type="InterPro" id="IPR050627">
    <property type="entry name" value="Nitroreductase/BluB"/>
</dbReference>
<dbReference type="InterPro" id="IPR029479">
    <property type="entry name" value="Nitroreductase"/>
</dbReference>
<dbReference type="SUPFAM" id="SSF55469">
    <property type="entry name" value="FMN-dependent nitroreductase-like"/>
    <property type="match status" value="1"/>
</dbReference>
<evidence type="ECO:0000313" key="6">
    <source>
        <dbReference type="Proteomes" id="UP000529795"/>
    </source>
</evidence>
<reference evidence="5 6" key="1">
    <citation type="submission" date="2020-08" db="EMBL/GenBank/DDBJ databases">
        <title>Genomic Encyclopedia of Type Strains, Phase IV (KMG-IV): sequencing the most valuable type-strain genomes for metagenomic binning, comparative biology and taxonomic classification.</title>
        <authorList>
            <person name="Goeker M."/>
        </authorList>
    </citation>
    <scope>NUCLEOTIDE SEQUENCE [LARGE SCALE GENOMIC DNA]</scope>
    <source>
        <strain evidence="5 6">YC6723</strain>
    </source>
</reference>
<dbReference type="Gene3D" id="3.40.109.10">
    <property type="entry name" value="NADH Oxidase"/>
    <property type="match status" value="1"/>
</dbReference>
<organism evidence="5 6">
    <name type="scientific">Sphingomonas jinjuensis</name>
    <dbReference type="NCBI Taxonomy" id="535907"/>
    <lineage>
        <taxon>Bacteria</taxon>
        <taxon>Pseudomonadati</taxon>
        <taxon>Pseudomonadota</taxon>
        <taxon>Alphaproteobacteria</taxon>
        <taxon>Sphingomonadales</taxon>
        <taxon>Sphingomonadaceae</taxon>
        <taxon>Sphingomonas</taxon>
    </lineage>
</organism>
<proteinExistence type="predicted"/>
<evidence type="ECO:0000256" key="1">
    <source>
        <dbReference type="ARBA" id="ARBA00022630"/>
    </source>
</evidence>
<dbReference type="PANTHER" id="PTHR23026:SF90">
    <property type="entry name" value="IODOTYROSINE DEIODINASE 1"/>
    <property type="match status" value="1"/>
</dbReference>
<dbReference type="InterPro" id="IPR000415">
    <property type="entry name" value="Nitroreductase-like"/>
</dbReference>
<comment type="caution">
    <text evidence="5">The sequence shown here is derived from an EMBL/GenBank/DDBJ whole genome shotgun (WGS) entry which is preliminary data.</text>
</comment>
<dbReference type="CDD" id="cd02136">
    <property type="entry name" value="PnbA_NfnB-like"/>
    <property type="match status" value="1"/>
</dbReference>
<dbReference type="EMBL" id="JACIEV010000009">
    <property type="protein sequence ID" value="MBB4155026.1"/>
    <property type="molecule type" value="Genomic_DNA"/>
</dbReference>
<dbReference type="AlphaFoldDB" id="A0A840FFP6"/>
<keyword evidence="6" id="KW-1185">Reference proteome</keyword>
<protein>
    <submittedName>
        <fullName evidence="5">Nitroreductase</fullName>
    </submittedName>
</protein>
<gene>
    <name evidence="5" type="ORF">GGQ80_002943</name>
</gene>
<name>A0A840FFP6_9SPHN</name>
<dbReference type="Pfam" id="PF00881">
    <property type="entry name" value="Nitroreductase"/>
    <property type="match status" value="1"/>
</dbReference>
<accession>A0A840FFP6</accession>
<feature type="domain" description="Nitroreductase" evidence="4">
    <location>
        <begin position="10"/>
        <end position="197"/>
    </location>
</feature>
<evidence type="ECO:0000256" key="2">
    <source>
        <dbReference type="ARBA" id="ARBA00022643"/>
    </source>
</evidence>
<evidence type="ECO:0000313" key="5">
    <source>
        <dbReference type="EMBL" id="MBB4155026.1"/>
    </source>
</evidence>
<dbReference type="GO" id="GO:0016491">
    <property type="term" value="F:oxidoreductase activity"/>
    <property type="evidence" value="ECO:0007669"/>
    <property type="project" value="UniProtKB-KW"/>
</dbReference>
<dbReference type="PANTHER" id="PTHR23026">
    <property type="entry name" value="NADPH NITROREDUCTASE"/>
    <property type="match status" value="1"/>
</dbReference>
<keyword evidence="3" id="KW-0560">Oxidoreductase</keyword>
<evidence type="ECO:0000259" key="4">
    <source>
        <dbReference type="Pfam" id="PF00881"/>
    </source>
</evidence>